<dbReference type="Proteomes" id="UP000548867">
    <property type="component" value="Unassembled WGS sequence"/>
</dbReference>
<dbReference type="InterPro" id="IPR013785">
    <property type="entry name" value="Aldolase_TIM"/>
</dbReference>
<dbReference type="InterPro" id="IPR058240">
    <property type="entry name" value="rSAM_sf"/>
</dbReference>
<dbReference type="SFLD" id="SFLDS00029">
    <property type="entry name" value="Radical_SAM"/>
    <property type="match status" value="1"/>
</dbReference>
<dbReference type="SFLD" id="SFLDG01067">
    <property type="entry name" value="SPASM/twitch_domain_containing"/>
    <property type="match status" value="1"/>
</dbReference>
<evidence type="ECO:0000313" key="10">
    <source>
        <dbReference type="Proteomes" id="UP000548867"/>
    </source>
</evidence>
<evidence type="ECO:0000313" key="9">
    <source>
        <dbReference type="EMBL" id="MBB3955504.1"/>
    </source>
</evidence>
<evidence type="ECO:0000256" key="5">
    <source>
        <dbReference type="ARBA" id="ARBA00023004"/>
    </source>
</evidence>
<dbReference type="InterPro" id="IPR050377">
    <property type="entry name" value="Radical_SAM_PqqE_MftC-like"/>
</dbReference>
<evidence type="ECO:0000256" key="2">
    <source>
        <dbReference type="ARBA" id="ARBA00022485"/>
    </source>
</evidence>
<dbReference type="Pfam" id="PF13186">
    <property type="entry name" value="SPASM"/>
    <property type="match status" value="1"/>
</dbReference>
<keyword evidence="5" id="KW-0408">Iron</keyword>
<dbReference type="InterPro" id="IPR023885">
    <property type="entry name" value="4Fe4S-binding_SPASM_dom"/>
</dbReference>
<dbReference type="PANTHER" id="PTHR11228:SF7">
    <property type="entry name" value="PQQA PEPTIDE CYCLASE"/>
    <property type="match status" value="1"/>
</dbReference>
<sequence length="350" mass="40193">MKFPISAYGMHQFWRKNYVMRVNLTPRKVFNTARRVFSLVTGNPDVGGVPVHIKVDVSPNCQMRCPICLHSKLSHPERVSLPKPMELQTFMGLVDQVAGRTLAMSLYNLGEPLLNKNLAKMLRYAADANINTYITSNFSLPLSDEAIRELAESGLTQLIIAIDGLSPETFGQQRIRGDLDIVENNLRRLVQFRKGKHPLITLQYLVFDHNSHEVPLLEDYRRRMGIDDMLVFRGSDGRKHPWVDRFAPRKGWRPWPKKRMPLCGWPYLSALVATDGHVYGCCHYRMEENYLHRDTARPLGNIHKQSMDKIYASPAYKEARQLSADPGRHGPMPDHFCHGCKILQDHDDRP</sequence>
<reference evidence="9 10" key="1">
    <citation type="submission" date="2020-08" db="EMBL/GenBank/DDBJ databases">
        <title>Genomic Encyclopedia of Type Strains, Phase IV (KMG-IV): sequencing the most valuable type-strain genomes for metagenomic binning, comparative biology and taxonomic classification.</title>
        <authorList>
            <person name="Goeker M."/>
        </authorList>
    </citation>
    <scope>NUCLEOTIDE SEQUENCE [LARGE SCALE GENOMIC DNA]</scope>
    <source>
        <strain evidence="9 10">DSM 27057</strain>
    </source>
</reference>
<protein>
    <submittedName>
        <fullName evidence="9">MoaA/NifB/PqqE/SkfB family radical SAM enzyme</fullName>
    </submittedName>
</protein>
<dbReference type="Pfam" id="PF04055">
    <property type="entry name" value="Radical_SAM"/>
    <property type="match status" value="1"/>
</dbReference>
<dbReference type="PANTHER" id="PTHR11228">
    <property type="entry name" value="RADICAL SAM DOMAIN PROTEIN"/>
    <property type="match status" value="1"/>
</dbReference>
<evidence type="ECO:0000256" key="6">
    <source>
        <dbReference type="ARBA" id="ARBA00023014"/>
    </source>
</evidence>
<dbReference type="SFLD" id="SFLDG01387">
    <property type="entry name" value="BtrN-like_SPASM_domain_contain"/>
    <property type="match status" value="1"/>
</dbReference>
<name>A0A7W6CIY0_9SPHN</name>
<dbReference type="CDD" id="cd21109">
    <property type="entry name" value="SPASM"/>
    <property type="match status" value="1"/>
</dbReference>
<feature type="domain" description="4Fe4S-binding SPASM" evidence="8">
    <location>
        <begin position="263"/>
        <end position="340"/>
    </location>
</feature>
<dbReference type="GO" id="GO:0003824">
    <property type="term" value="F:catalytic activity"/>
    <property type="evidence" value="ECO:0007669"/>
    <property type="project" value="InterPro"/>
</dbReference>
<dbReference type="GO" id="GO:0051536">
    <property type="term" value="F:iron-sulfur cluster binding"/>
    <property type="evidence" value="ECO:0007669"/>
    <property type="project" value="UniProtKB-KW"/>
</dbReference>
<gene>
    <name evidence="9" type="ORF">GGR38_002458</name>
</gene>
<dbReference type="AlphaFoldDB" id="A0A7W6CIY0"/>
<dbReference type="SUPFAM" id="SSF102114">
    <property type="entry name" value="Radical SAM enzymes"/>
    <property type="match status" value="1"/>
</dbReference>
<dbReference type="RefSeq" id="WP_183625862.1">
    <property type="nucleotide sequence ID" value="NZ_JACIDX010000008.1"/>
</dbReference>
<comment type="caution">
    <text evidence="9">The sequence shown here is derived from an EMBL/GenBank/DDBJ whole genome shotgun (WGS) entry which is preliminary data.</text>
</comment>
<dbReference type="EMBL" id="JACIDX010000008">
    <property type="protein sequence ID" value="MBB3955504.1"/>
    <property type="molecule type" value="Genomic_DNA"/>
</dbReference>
<keyword evidence="2" id="KW-0004">4Fe-4S</keyword>
<dbReference type="Gene3D" id="3.20.20.70">
    <property type="entry name" value="Aldolase class I"/>
    <property type="match status" value="1"/>
</dbReference>
<keyword evidence="3" id="KW-0949">S-adenosyl-L-methionine</keyword>
<accession>A0A7W6CIY0</accession>
<dbReference type="InterPro" id="IPR034391">
    <property type="entry name" value="AdoMet-like_SPASM_containing"/>
</dbReference>
<proteinExistence type="predicted"/>
<evidence type="ECO:0000256" key="1">
    <source>
        <dbReference type="ARBA" id="ARBA00001966"/>
    </source>
</evidence>
<comment type="cofactor">
    <cofactor evidence="1">
        <name>[4Fe-4S] cluster</name>
        <dbReference type="ChEBI" id="CHEBI:49883"/>
    </cofactor>
</comment>
<evidence type="ECO:0000256" key="3">
    <source>
        <dbReference type="ARBA" id="ARBA00022691"/>
    </source>
</evidence>
<dbReference type="InterPro" id="IPR007197">
    <property type="entry name" value="rSAM"/>
</dbReference>
<organism evidence="9 10">
    <name type="scientific">Novosphingobium sediminicola</name>
    <dbReference type="NCBI Taxonomy" id="563162"/>
    <lineage>
        <taxon>Bacteria</taxon>
        <taxon>Pseudomonadati</taxon>
        <taxon>Pseudomonadota</taxon>
        <taxon>Alphaproteobacteria</taxon>
        <taxon>Sphingomonadales</taxon>
        <taxon>Sphingomonadaceae</taxon>
        <taxon>Novosphingobium</taxon>
    </lineage>
</organism>
<evidence type="ECO:0000256" key="4">
    <source>
        <dbReference type="ARBA" id="ARBA00022723"/>
    </source>
</evidence>
<keyword evidence="10" id="KW-1185">Reference proteome</keyword>
<evidence type="ECO:0000259" key="8">
    <source>
        <dbReference type="Pfam" id="PF13186"/>
    </source>
</evidence>
<dbReference type="CDD" id="cd01335">
    <property type="entry name" value="Radical_SAM"/>
    <property type="match status" value="1"/>
</dbReference>
<dbReference type="GO" id="GO:0046872">
    <property type="term" value="F:metal ion binding"/>
    <property type="evidence" value="ECO:0007669"/>
    <property type="project" value="UniProtKB-KW"/>
</dbReference>
<evidence type="ECO:0000259" key="7">
    <source>
        <dbReference type="Pfam" id="PF04055"/>
    </source>
</evidence>
<keyword evidence="4" id="KW-0479">Metal-binding</keyword>
<feature type="domain" description="Radical SAM core" evidence="7">
    <location>
        <begin position="57"/>
        <end position="192"/>
    </location>
</feature>
<keyword evidence="6" id="KW-0411">Iron-sulfur</keyword>